<evidence type="ECO:0000259" key="12">
    <source>
        <dbReference type="Pfam" id="PF13735"/>
    </source>
</evidence>
<dbReference type="Pfam" id="PF01743">
    <property type="entry name" value="PolyA_pol"/>
    <property type="match status" value="1"/>
</dbReference>
<keyword evidence="8 9" id="KW-0694">RNA-binding</keyword>
<dbReference type="InterPro" id="IPR050264">
    <property type="entry name" value="Bact_CCA-adding_enz_type3_sf"/>
</dbReference>
<feature type="domain" description="tRNA nucleotidyltransferase/poly(A) polymerase RNA and SrmB- binding" evidence="11">
    <location>
        <begin position="178"/>
        <end position="233"/>
    </location>
</feature>
<keyword evidence="3" id="KW-0819">tRNA processing</keyword>
<keyword evidence="2 9" id="KW-0808">Transferase</keyword>
<dbReference type="NCBIfam" id="NF009814">
    <property type="entry name" value="PRK13299.1"/>
    <property type="match status" value="1"/>
</dbReference>
<dbReference type="STRING" id="1121306.SAMN02745196_00199"/>
<feature type="domain" description="Poly A polymerase head" evidence="10">
    <location>
        <begin position="26"/>
        <end position="149"/>
    </location>
</feature>
<evidence type="ECO:0000256" key="4">
    <source>
        <dbReference type="ARBA" id="ARBA00022695"/>
    </source>
</evidence>
<dbReference type="InterPro" id="IPR002646">
    <property type="entry name" value="PolA_pol_head_dom"/>
</dbReference>
<dbReference type="PANTHER" id="PTHR46173">
    <property type="entry name" value="CCA TRNA NUCLEOTIDYLTRANSFERASE 1, MITOCHONDRIAL"/>
    <property type="match status" value="1"/>
</dbReference>
<dbReference type="Gene3D" id="1.10.3090.10">
    <property type="entry name" value="cca-adding enzyme, domain 2"/>
    <property type="match status" value="1"/>
</dbReference>
<feature type="domain" description="CCA-adding enzyme C-terminal" evidence="12">
    <location>
        <begin position="291"/>
        <end position="430"/>
    </location>
</feature>
<evidence type="ECO:0000259" key="10">
    <source>
        <dbReference type="Pfam" id="PF01743"/>
    </source>
</evidence>
<dbReference type="GO" id="GO:0000166">
    <property type="term" value="F:nucleotide binding"/>
    <property type="evidence" value="ECO:0007669"/>
    <property type="project" value="UniProtKB-KW"/>
</dbReference>
<dbReference type="InterPro" id="IPR032828">
    <property type="entry name" value="PolyA_RNA-bd"/>
</dbReference>
<evidence type="ECO:0000256" key="8">
    <source>
        <dbReference type="ARBA" id="ARBA00022884"/>
    </source>
</evidence>
<dbReference type="Pfam" id="PF13735">
    <property type="entry name" value="tRNA_NucTran2_2"/>
    <property type="match status" value="1"/>
</dbReference>
<dbReference type="AlphaFoldDB" id="A0A1M5SJS5"/>
<evidence type="ECO:0000256" key="5">
    <source>
        <dbReference type="ARBA" id="ARBA00022723"/>
    </source>
</evidence>
<name>A0A1M5SJS5_9CLOT</name>
<dbReference type="GO" id="GO:0008033">
    <property type="term" value="P:tRNA processing"/>
    <property type="evidence" value="ECO:0007669"/>
    <property type="project" value="UniProtKB-KW"/>
</dbReference>
<keyword evidence="6" id="KW-0547">Nucleotide-binding</keyword>
<comment type="cofactor">
    <cofactor evidence="1">
        <name>Mg(2+)</name>
        <dbReference type="ChEBI" id="CHEBI:18420"/>
    </cofactor>
</comment>
<keyword evidence="7" id="KW-0460">Magnesium</keyword>
<evidence type="ECO:0000256" key="7">
    <source>
        <dbReference type="ARBA" id="ARBA00022842"/>
    </source>
</evidence>
<protein>
    <submittedName>
        <fullName evidence="13">tRNA nucleotidyltransferase (CCA-adding enzyme)</fullName>
    </submittedName>
</protein>
<proteinExistence type="inferred from homology"/>
<keyword evidence="5" id="KW-0479">Metal-binding</keyword>
<evidence type="ECO:0000256" key="3">
    <source>
        <dbReference type="ARBA" id="ARBA00022694"/>
    </source>
</evidence>
<evidence type="ECO:0000256" key="6">
    <source>
        <dbReference type="ARBA" id="ARBA00022741"/>
    </source>
</evidence>
<dbReference type="EMBL" id="FQXP01000003">
    <property type="protein sequence ID" value="SHH38796.1"/>
    <property type="molecule type" value="Genomic_DNA"/>
</dbReference>
<dbReference type="Gene3D" id="1.10.246.80">
    <property type="match status" value="1"/>
</dbReference>
<comment type="similarity">
    <text evidence="9">Belongs to the tRNA nucleotidyltransferase/poly(A) polymerase family.</text>
</comment>
<dbReference type="GO" id="GO:0046872">
    <property type="term" value="F:metal ion binding"/>
    <property type="evidence" value="ECO:0007669"/>
    <property type="project" value="UniProtKB-KW"/>
</dbReference>
<keyword evidence="4" id="KW-0548">Nucleotidyltransferase</keyword>
<evidence type="ECO:0000256" key="9">
    <source>
        <dbReference type="RuleBase" id="RU003953"/>
    </source>
</evidence>
<dbReference type="Proteomes" id="UP000184526">
    <property type="component" value="Unassembled WGS sequence"/>
</dbReference>
<dbReference type="SUPFAM" id="SSF81301">
    <property type="entry name" value="Nucleotidyltransferase"/>
    <property type="match status" value="1"/>
</dbReference>
<evidence type="ECO:0000256" key="1">
    <source>
        <dbReference type="ARBA" id="ARBA00001946"/>
    </source>
</evidence>
<dbReference type="CDD" id="cd05398">
    <property type="entry name" value="NT_ClassII-CCAase"/>
    <property type="match status" value="1"/>
</dbReference>
<dbReference type="GO" id="GO:0000049">
    <property type="term" value="F:tRNA binding"/>
    <property type="evidence" value="ECO:0007669"/>
    <property type="project" value="TreeGrafter"/>
</dbReference>
<reference evidence="13 14" key="1">
    <citation type="submission" date="2016-11" db="EMBL/GenBank/DDBJ databases">
        <authorList>
            <person name="Jaros S."/>
            <person name="Januszkiewicz K."/>
            <person name="Wedrychowicz H."/>
        </authorList>
    </citation>
    <scope>NUCLEOTIDE SEQUENCE [LARGE SCALE GENOMIC DNA]</scope>
    <source>
        <strain evidence="13 14">DSM 3089</strain>
    </source>
</reference>
<organism evidence="13 14">
    <name type="scientific">Clostridium collagenovorans DSM 3089</name>
    <dbReference type="NCBI Taxonomy" id="1121306"/>
    <lineage>
        <taxon>Bacteria</taxon>
        <taxon>Bacillati</taxon>
        <taxon>Bacillota</taxon>
        <taxon>Clostridia</taxon>
        <taxon>Eubacteriales</taxon>
        <taxon>Clostridiaceae</taxon>
        <taxon>Clostridium</taxon>
    </lineage>
</organism>
<dbReference type="OrthoDB" id="9805698at2"/>
<dbReference type="Gene3D" id="3.30.460.10">
    <property type="entry name" value="Beta Polymerase, domain 2"/>
    <property type="match status" value="1"/>
</dbReference>
<dbReference type="InterPro" id="IPR032810">
    <property type="entry name" value="CCA-adding_enz_C"/>
</dbReference>
<dbReference type="PANTHER" id="PTHR46173:SF1">
    <property type="entry name" value="CCA TRNA NUCLEOTIDYLTRANSFERASE 1, MITOCHONDRIAL"/>
    <property type="match status" value="1"/>
</dbReference>
<dbReference type="Pfam" id="PF12627">
    <property type="entry name" value="PolyA_pol_RNAbd"/>
    <property type="match status" value="1"/>
</dbReference>
<dbReference type="InterPro" id="IPR043519">
    <property type="entry name" value="NT_sf"/>
</dbReference>
<dbReference type="RefSeq" id="WP_072829170.1">
    <property type="nucleotide sequence ID" value="NZ_FQXP01000003.1"/>
</dbReference>
<sequence>MNKFKINIDSGAKKIIEILKYNNFEAYVVGGCVRDSLLKRAPGDWDLTTNALPQEVMDIFKNLGYKVIPTGIKHGTVTILIDKNSYEITTYRIDGEYENSRTPKDVEFTKSLKEDLKRRDFTINAMAYNDLNGLIDYFNGVEDLNNRIIKSVGNAEKRFTEDALRMMRAVRFMAQLEFKIESSTLNALRSLSKNIGVISVERVREEFNKLILSNVYYMNELKYTGLLHYFLKIHMNNYEFIKELNYEDFINKSSVSINYIKENYGEISLELILTILLYNLERQNLSEINISEEILRIMRYDKKFILKVKLLIKFMKKEILNDNKDIKYVLRDIGEENLRAVINLKKACLLNETEEYRRIKEYELNEILYKLESILELKECYVIKDLKVKGKDLIELGISPGKNIGEILEYLLCKVIEDNKVNNKEKLIKIVEKNFIKVEY</sequence>
<dbReference type="SUPFAM" id="SSF81891">
    <property type="entry name" value="Poly A polymerase C-terminal region-like"/>
    <property type="match status" value="1"/>
</dbReference>
<accession>A0A1M5SJS5</accession>
<evidence type="ECO:0000256" key="2">
    <source>
        <dbReference type="ARBA" id="ARBA00022679"/>
    </source>
</evidence>
<gene>
    <name evidence="13" type="ORF">SAMN02745196_00199</name>
</gene>
<keyword evidence="14" id="KW-1185">Reference proteome</keyword>
<evidence type="ECO:0000313" key="14">
    <source>
        <dbReference type="Proteomes" id="UP000184526"/>
    </source>
</evidence>
<evidence type="ECO:0000259" key="11">
    <source>
        <dbReference type="Pfam" id="PF12627"/>
    </source>
</evidence>
<evidence type="ECO:0000313" key="13">
    <source>
        <dbReference type="EMBL" id="SHH38796.1"/>
    </source>
</evidence>
<dbReference type="GO" id="GO:0016779">
    <property type="term" value="F:nucleotidyltransferase activity"/>
    <property type="evidence" value="ECO:0007669"/>
    <property type="project" value="UniProtKB-KW"/>
</dbReference>